<dbReference type="InterPro" id="IPR006580">
    <property type="entry name" value="Znf_TTF"/>
</dbReference>
<proteinExistence type="predicted"/>
<evidence type="ECO:0000259" key="2">
    <source>
        <dbReference type="SMART" id="SM00597"/>
    </source>
</evidence>
<dbReference type="Proteomes" id="UP001329430">
    <property type="component" value="Chromosome 6"/>
</dbReference>
<accession>A0AAN7V6K9</accession>
<dbReference type="PANTHER" id="PTHR46289">
    <property type="entry name" value="52 KDA REPRESSOR OF THE INHIBITOR OF THE PROTEIN KINASE-LIKE PROTEIN-RELATED"/>
    <property type="match status" value="1"/>
</dbReference>
<comment type="caution">
    <text evidence="3">The sequence shown here is derived from an EMBL/GenBank/DDBJ whole genome shotgun (WGS) entry which is preliminary data.</text>
</comment>
<dbReference type="SUPFAM" id="SSF53098">
    <property type="entry name" value="Ribonuclease H-like"/>
    <property type="match status" value="1"/>
</dbReference>
<dbReference type="InterPro" id="IPR008906">
    <property type="entry name" value="HATC_C_dom"/>
</dbReference>
<sequence length="814" mass="92241">RKADDTGTAGTILSFFKRKGTGSLSDSAQVVENENDQDSIKDKHSVAEFSSSEASTSSVHSQPIQHTSHFISPNDIGLYIDRQVMPEERENLLNNAWKPEECFHFPSTKYGKRQLKFQHNWLKTREWLVYSKKLDGAFCKYCMLFAPAGAGKQGLPLGKLVRVKYSDWRHALEDFNKHQMTTYHANAKVAAENFLSARSNKIDIISCLDKSVANKVTENRRLLTPVIKTVIFCGRQGLALRGHRDGGPLNINDNEDFIANEGNFRALLRLRLDSGDQDLKEHLLKAGKNATYISSVSQNEIISSCNDILLPKIVAKVNKAKCFSILADETTDISCVEQMTLCARYVDLESVTVREDFLQFVPIYDMSGKGIGEVIMRKLREFGIDTDNLYGQGYDGASAMSGAFSGVQALVRKEVPNALYVHCSSHSLSLAISDSCSLPLIKNCMGTVGKVYDFFNTPKRQAVLRKHSDPQYGSKRLKALCPTRWTQRHNSVNTLCEMFEAILRSLEEICNWPDTDTSTNANLLLCAVQKCEFTFMLHIIKKVFSYTLPLTKYLQSENIDLISAVTYAEHTVNELQKIRDNSEEEFADIFKSVEAICSQEEITIKVPRTTGRQTTRENVPHDSPETYFRRAAFIPFLDHVIIQIKERFTAHKETLSSFEVLLNETSEDKVYTERLFGQYKNSIAATDASQLFGEIKIWHQKLKQVELERVEQGKKLKKTLKKINAIEALSYCEFNMYASVHKLLQIMATLPVTTCSAERSFSTLRYLKTYLRSTTSETRLNGLAMLYVHKDISVSVEEVFAEMAKKSRRTNIKL</sequence>
<name>A0AAN7V6K9_9COLE</name>
<feature type="non-terminal residue" evidence="3">
    <location>
        <position position="1"/>
    </location>
</feature>
<feature type="compositionally biased region" description="Polar residues" evidence="1">
    <location>
        <begin position="22"/>
        <end position="32"/>
    </location>
</feature>
<dbReference type="Pfam" id="PF05699">
    <property type="entry name" value="Dimer_Tnp_hAT"/>
    <property type="match status" value="1"/>
</dbReference>
<dbReference type="GO" id="GO:0046983">
    <property type="term" value="F:protein dimerization activity"/>
    <property type="evidence" value="ECO:0007669"/>
    <property type="project" value="InterPro"/>
</dbReference>
<dbReference type="AlphaFoldDB" id="A0AAN7V6K9"/>
<dbReference type="PANTHER" id="PTHR46289:SF14">
    <property type="entry name" value="DUF4371 DOMAIN-CONTAINING PROTEIN"/>
    <property type="match status" value="1"/>
</dbReference>
<organism evidence="3 4">
    <name type="scientific">Pyrocoelia pectoralis</name>
    <dbReference type="NCBI Taxonomy" id="417401"/>
    <lineage>
        <taxon>Eukaryota</taxon>
        <taxon>Metazoa</taxon>
        <taxon>Ecdysozoa</taxon>
        <taxon>Arthropoda</taxon>
        <taxon>Hexapoda</taxon>
        <taxon>Insecta</taxon>
        <taxon>Pterygota</taxon>
        <taxon>Neoptera</taxon>
        <taxon>Endopterygota</taxon>
        <taxon>Coleoptera</taxon>
        <taxon>Polyphaga</taxon>
        <taxon>Elateriformia</taxon>
        <taxon>Elateroidea</taxon>
        <taxon>Lampyridae</taxon>
        <taxon>Lampyrinae</taxon>
        <taxon>Pyrocoelia</taxon>
    </lineage>
</organism>
<gene>
    <name evidence="3" type="ORF">RI129_009017</name>
</gene>
<evidence type="ECO:0000313" key="4">
    <source>
        <dbReference type="Proteomes" id="UP001329430"/>
    </source>
</evidence>
<evidence type="ECO:0000256" key="1">
    <source>
        <dbReference type="SAM" id="MobiDB-lite"/>
    </source>
</evidence>
<feature type="region of interest" description="Disordered" evidence="1">
    <location>
        <begin position="22"/>
        <end position="42"/>
    </location>
</feature>
<dbReference type="Pfam" id="PF14291">
    <property type="entry name" value="DUF4371"/>
    <property type="match status" value="1"/>
</dbReference>
<dbReference type="InterPro" id="IPR012337">
    <property type="entry name" value="RNaseH-like_sf"/>
</dbReference>
<dbReference type="EMBL" id="JAVRBK010000006">
    <property type="protein sequence ID" value="KAK5642850.1"/>
    <property type="molecule type" value="Genomic_DNA"/>
</dbReference>
<dbReference type="InterPro" id="IPR025398">
    <property type="entry name" value="DUF4371"/>
</dbReference>
<protein>
    <recommendedName>
        <fullName evidence="2">TTF-type domain-containing protein</fullName>
    </recommendedName>
</protein>
<evidence type="ECO:0000313" key="3">
    <source>
        <dbReference type="EMBL" id="KAK5642850.1"/>
    </source>
</evidence>
<reference evidence="3 4" key="1">
    <citation type="journal article" date="2024" name="Insects">
        <title>An Improved Chromosome-Level Genome Assembly of the Firefly Pyrocoelia pectoralis.</title>
        <authorList>
            <person name="Fu X."/>
            <person name="Meyer-Rochow V.B."/>
            <person name="Ballantyne L."/>
            <person name="Zhu X."/>
        </authorList>
    </citation>
    <scope>NUCLEOTIDE SEQUENCE [LARGE SCALE GENOMIC DNA]</scope>
    <source>
        <strain evidence="3">XCY_ONT2</strain>
    </source>
</reference>
<keyword evidence="4" id="KW-1185">Reference proteome</keyword>
<dbReference type="InterPro" id="IPR052958">
    <property type="entry name" value="IFN-induced_PKR_regulator"/>
</dbReference>
<dbReference type="SMART" id="SM00597">
    <property type="entry name" value="ZnF_TTF"/>
    <property type="match status" value="1"/>
</dbReference>
<feature type="domain" description="TTF-type" evidence="2">
    <location>
        <begin position="113"/>
        <end position="204"/>
    </location>
</feature>